<dbReference type="InterPro" id="IPR000683">
    <property type="entry name" value="Gfo/Idh/MocA-like_OxRdtase_N"/>
</dbReference>
<evidence type="ECO:0000313" key="3">
    <source>
        <dbReference type="EMBL" id="WPU93600.1"/>
    </source>
</evidence>
<protein>
    <submittedName>
        <fullName evidence="3">Gfo/Idh/MocA family oxidoreductase</fullName>
    </submittedName>
</protein>
<evidence type="ECO:0000313" key="4">
    <source>
        <dbReference type="Proteomes" id="UP001324380"/>
    </source>
</evidence>
<dbReference type="InterPro" id="IPR055170">
    <property type="entry name" value="GFO_IDH_MocA-like_dom"/>
</dbReference>
<organism evidence="3 4">
    <name type="scientific">Mucilaginibacter sabulilitoris</name>
    <dbReference type="NCBI Taxonomy" id="1173583"/>
    <lineage>
        <taxon>Bacteria</taxon>
        <taxon>Pseudomonadati</taxon>
        <taxon>Bacteroidota</taxon>
        <taxon>Sphingobacteriia</taxon>
        <taxon>Sphingobacteriales</taxon>
        <taxon>Sphingobacteriaceae</taxon>
        <taxon>Mucilaginibacter</taxon>
    </lineage>
</organism>
<feature type="domain" description="Gfo/Idh/MocA-like oxidoreductase N-terminal" evidence="1">
    <location>
        <begin position="4"/>
        <end position="120"/>
    </location>
</feature>
<dbReference type="InterPro" id="IPR036291">
    <property type="entry name" value="NAD(P)-bd_dom_sf"/>
</dbReference>
<proteinExistence type="predicted"/>
<dbReference type="Gene3D" id="3.40.50.720">
    <property type="entry name" value="NAD(P)-binding Rossmann-like Domain"/>
    <property type="match status" value="1"/>
</dbReference>
<dbReference type="EMBL" id="CP139558">
    <property type="protein sequence ID" value="WPU93600.1"/>
    <property type="molecule type" value="Genomic_DNA"/>
</dbReference>
<dbReference type="Pfam" id="PF01408">
    <property type="entry name" value="GFO_IDH_MocA"/>
    <property type="match status" value="1"/>
</dbReference>
<dbReference type="SUPFAM" id="SSF51735">
    <property type="entry name" value="NAD(P)-binding Rossmann-fold domains"/>
    <property type="match status" value="1"/>
</dbReference>
<gene>
    <name evidence="3" type="ORF">SNE25_30235</name>
</gene>
<dbReference type="InterPro" id="IPR051317">
    <property type="entry name" value="Gfo/Idh/MocA_oxidoreduct"/>
</dbReference>
<dbReference type="SUPFAM" id="SSF55347">
    <property type="entry name" value="Glyceraldehyde-3-phosphate dehydrogenase-like, C-terminal domain"/>
    <property type="match status" value="1"/>
</dbReference>
<dbReference type="PANTHER" id="PTHR43708:SF8">
    <property type="entry name" value="OXIDOREDUCTASE"/>
    <property type="match status" value="1"/>
</dbReference>
<dbReference type="Gene3D" id="3.30.360.10">
    <property type="entry name" value="Dihydrodipicolinate Reductase, domain 2"/>
    <property type="match status" value="1"/>
</dbReference>
<accession>A0ABZ0TKB0</accession>
<keyword evidence="4" id="KW-1185">Reference proteome</keyword>
<dbReference type="Pfam" id="PF22725">
    <property type="entry name" value="GFO_IDH_MocA_C3"/>
    <property type="match status" value="1"/>
</dbReference>
<dbReference type="RefSeq" id="WP_321562734.1">
    <property type="nucleotide sequence ID" value="NZ_CP139558.1"/>
</dbReference>
<evidence type="ECO:0000259" key="1">
    <source>
        <dbReference type="Pfam" id="PF01408"/>
    </source>
</evidence>
<evidence type="ECO:0000259" key="2">
    <source>
        <dbReference type="Pfam" id="PF22725"/>
    </source>
</evidence>
<reference evidence="3 4" key="1">
    <citation type="submission" date="2023-11" db="EMBL/GenBank/DDBJ databases">
        <title>Analysis of the Genomes of Mucilaginibacter gossypii cycad 4 and M. sabulilitoris SNA2: microbes with the potential for plant growth promotion.</title>
        <authorList>
            <person name="Hirsch A.M."/>
            <person name="Humm E."/>
            <person name="Rubbi M."/>
            <person name="Del Vecchio G."/>
            <person name="Ha S.M."/>
            <person name="Pellegrini M."/>
            <person name="Gunsalus R.P."/>
        </authorList>
    </citation>
    <scope>NUCLEOTIDE SEQUENCE [LARGE SCALE GENOMIC DNA]</scope>
    <source>
        <strain evidence="3 4">SNA2</strain>
    </source>
</reference>
<dbReference type="Proteomes" id="UP001324380">
    <property type="component" value="Chromosome"/>
</dbReference>
<sequence length="345" mass="39071">MKKLRFAVIGTGFWANYQIPAWMELDGIELVALYNRTRSKAEALAQQYNIPGVYDDIEELLKNEQLDFADIITDVDTHNVFTEMAAKKGIAVICQKPMAAGLKKAEQMVNTCKNHQVPFFIHENWRWQAPIRKLKDLLNMGVIGSIFKARVTFCSAFPVFDNQPFLAEIDEFILTDIGSHILDVCRFLFGEARSLYCQTASVNPKIKGEDAANVMMKMENGISCYAEMSYASILEHESFPQTYILIEGTKGSIQLMNNYQVHITTRSGTDKIKAAPRLYRWLDPAYALVHSSIVDCNRDILNDLLKNEVSENRGSNNLETVRLVHAAYASARNNELITIKSFHAD</sequence>
<dbReference type="PANTHER" id="PTHR43708">
    <property type="entry name" value="CONSERVED EXPRESSED OXIDOREDUCTASE (EUROFUNG)"/>
    <property type="match status" value="1"/>
</dbReference>
<feature type="domain" description="GFO/IDH/MocA-like oxidoreductase" evidence="2">
    <location>
        <begin position="131"/>
        <end position="253"/>
    </location>
</feature>
<name>A0ABZ0TKB0_9SPHI</name>